<dbReference type="InterPro" id="IPR058548">
    <property type="entry name" value="MlaB-like_STAS"/>
</dbReference>
<dbReference type="NCBIfam" id="TIGR00377">
    <property type="entry name" value="ant_ant_sig"/>
    <property type="match status" value="1"/>
</dbReference>
<comment type="similarity">
    <text evidence="1 2">Belongs to the anti-sigma-factor antagonist family.</text>
</comment>
<dbReference type="SUPFAM" id="SSF52091">
    <property type="entry name" value="SpoIIaa-like"/>
    <property type="match status" value="1"/>
</dbReference>
<feature type="domain" description="STAS" evidence="4">
    <location>
        <begin position="19"/>
        <end position="119"/>
    </location>
</feature>
<protein>
    <recommendedName>
        <fullName evidence="2">Anti-sigma factor antagonist</fullName>
    </recommendedName>
</protein>
<dbReference type="Proteomes" id="UP000788262">
    <property type="component" value="Unassembled WGS sequence"/>
</dbReference>
<reference evidence="5 6" key="1">
    <citation type="submission" date="2021-02" db="EMBL/GenBank/DDBJ databases">
        <title>Whole genome sequencing of Streptomyces actuosus VRA1.</title>
        <authorList>
            <person name="Sen G."/>
            <person name="Sen A."/>
        </authorList>
    </citation>
    <scope>NUCLEOTIDE SEQUENCE [LARGE SCALE GENOMIC DNA]</scope>
    <source>
        <strain evidence="5 6">VRA1</strain>
    </source>
</reference>
<dbReference type="CDD" id="cd07043">
    <property type="entry name" value="STAS_anti-anti-sigma_factors"/>
    <property type="match status" value="1"/>
</dbReference>
<keyword evidence="6" id="KW-1185">Reference proteome</keyword>
<evidence type="ECO:0000259" key="4">
    <source>
        <dbReference type="PROSITE" id="PS50801"/>
    </source>
</evidence>
<dbReference type="InterPro" id="IPR003658">
    <property type="entry name" value="Anti-sigma_ant"/>
</dbReference>
<dbReference type="RefSeq" id="WP_205381927.1">
    <property type="nucleotide sequence ID" value="NZ_JAFFZS010000003.1"/>
</dbReference>
<accession>A0ABS2VKU8</accession>
<evidence type="ECO:0000256" key="3">
    <source>
        <dbReference type="SAM" id="MobiDB-lite"/>
    </source>
</evidence>
<comment type="caution">
    <text evidence="5">The sequence shown here is derived from an EMBL/GenBank/DDBJ whole genome shotgun (WGS) entry which is preliminary data.</text>
</comment>
<organism evidence="5 6">
    <name type="scientific">Streptomyces actuosus</name>
    <dbReference type="NCBI Taxonomy" id="1885"/>
    <lineage>
        <taxon>Bacteria</taxon>
        <taxon>Bacillati</taxon>
        <taxon>Actinomycetota</taxon>
        <taxon>Actinomycetes</taxon>
        <taxon>Kitasatosporales</taxon>
        <taxon>Streptomycetaceae</taxon>
        <taxon>Streptomyces</taxon>
    </lineage>
</organism>
<dbReference type="EMBL" id="JAFFZS010000003">
    <property type="protein sequence ID" value="MBN0043708.1"/>
    <property type="molecule type" value="Genomic_DNA"/>
</dbReference>
<dbReference type="PANTHER" id="PTHR33495">
    <property type="entry name" value="ANTI-SIGMA FACTOR ANTAGONIST TM_1081-RELATED-RELATED"/>
    <property type="match status" value="1"/>
</dbReference>
<feature type="region of interest" description="Disordered" evidence="3">
    <location>
        <begin position="1"/>
        <end position="20"/>
    </location>
</feature>
<evidence type="ECO:0000313" key="6">
    <source>
        <dbReference type="Proteomes" id="UP000788262"/>
    </source>
</evidence>
<sequence length="133" mass="13726">MSEPSADPAPADSKGSATGTTVVAPRGDLDLLSAPPLSARLDTLTAGPRPDVVLDLRAVSFIDCAGLGVLCRARNRALARQGRLRLVADNAHFLRIVRHVGLDGVFDIMPRLPETLAVAGAGRAAAPAGDLRG</sequence>
<evidence type="ECO:0000313" key="5">
    <source>
        <dbReference type="EMBL" id="MBN0043708.1"/>
    </source>
</evidence>
<dbReference type="InterPro" id="IPR002645">
    <property type="entry name" value="STAS_dom"/>
</dbReference>
<dbReference type="PANTHER" id="PTHR33495:SF2">
    <property type="entry name" value="ANTI-SIGMA FACTOR ANTAGONIST TM_1081-RELATED"/>
    <property type="match status" value="1"/>
</dbReference>
<proteinExistence type="inferred from homology"/>
<dbReference type="PROSITE" id="PS50801">
    <property type="entry name" value="STAS"/>
    <property type="match status" value="1"/>
</dbReference>
<dbReference type="Pfam" id="PF13466">
    <property type="entry name" value="STAS_2"/>
    <property type="match status" value="1"/>
</dbReference>
<dbReference type="Gene3D" id="3.30.750.24">
    <property type="entry name" value="STAS domain"/>
    <property type="match status" value="1"/>
</dbReference>
<name>A0ABS2VKU8_STRAS</name>
<evidence type="ECO:0000256" key="1">
    <source>
        <dbReference type="ARBA" id="ARBA00009013"/>
    </source>
</evidence>
<gene>
    <name evidence="5" type="ORF">JS756_06225</name>
</gene>
<dbReference type="InterPro" id="IPR036513">
    <property type="entry name" value="STAS_dom_sf"/>
</dbReference>
<evidence type="ECO:0000256" key="2">
    <source>
        <dbReference type="RuleBase" id="RU003749"/>
    </source>
</evidence>